<reference evidence="3 4" key="1">
    <citation type="submission" date="2018-03" db="EMBL/GenBank/DDBJ databases">
        <title>The draft genome of Zobellella sp. 59N8.</title>
        <authorList>
            <person name="Liu L."/>
            <person name="Li L."/>
            <person name="Zhang X."/>
            <person name="Liang L."/>
            <person name="Wang T."/>
        </authorList>
    </citation>
    <scope>NUCLEOTIDE SEQUENCE [LARGE SCALE GENOMIC DNA]</scope>
    <source>
        <strain evidence="3 4">59N8</strain>
    </source>
</reference>
<feature type="signal peptide" evidence="2">
    <location>
        <begin position="1"/>
        <end position="21"/>
    </location>
</feature>
<dbReference type="Pfam" id="PF02321">
    <property type="entry name" value="OEP"/>
    <property type="match status" value="2"/>
</dbReference>
<dbReference type="InterPro" id="IPR003423">
    <property type="entry name" value="OMP_efflux"/>
</dbReference>
<keyword evidence="2" id="KW-1134">Transmembrane beta strand</keyword>
<evidence type="ECO:0000313" key="3">
    <source>
        <dbReference type="EMBL" id="PSJ43842.1"/>
    </source>
</evidence>
<dbReference type="Proteomes" id="UP000240243">
    <property type="component" value="Unassembled WGS sequence"/>
</dbReference>
<dbReference type="Gene3D" id="2.20.200.10">
    <property type="entry name" value="Outer membrane efflux proteins (OEP)"/>
    <property type="match status" value="1"/>
</dbReference>
<gene>
    <name evidence="3" type="ORF">C7H85_16040</name>
</gene>
<comment type="similarity">
    <text evidence="1 2">Belongs to the outer membrane factor (OMF) (TC 1.B.17) family.</text>
</comment>
<evidence type="ECO:0000313" key="4">
    <source>
        <dbReference type="Proteomes" id="UP000240243"/>
    </source>
</evidence>
<accession>A0A2P7R0U4</accession>
<dbReference type="RefSeq" id="WP_106730797.1">
    <property type="nucleotide sequence ID" value="NZ_PXYG01000008.1"/>
</dbReference>
<dbReference type="PANTHER" id="PTHR30203">
    <property type="entry name" value="OUTER MEMBRANE CATION EFFLUX PROTEIN"/>
    <property type="match status" value="1"/>
</dbReference>
<dbReference type="EMBL" id="PXYG01000008">
    <property type="protein sequence ID" value="PSJ43842.1"/>
    <property type="molecule type" value="Genomic_DNA"/>
</dbReference>
<name>A0A2P7R0U4_9GAMM</name>
<sequence>MTRLPFSLFALLLPLTLAGCAQTTPPERPELALAGQWNTPAGTDEVGPGWWRDFGSPTLDRLIEEALTASPDLRIAAERIRQAEAQVQSAGASLFPALALSGGSDRSWSDNGAGESSRASLGISYELDLWGRLGAERRAADAGLAVSRHDLDTARLTLTSGVASAWFQLLALDERIRINEANLAIARDNLAIVEAKYRNGAAVVSDVHRQRTAVLSQEATLLPLREQLRQTESALAILLGRPPQGYRLAPEALARLSVPEPAAGLPSELLGRRPDLAAAEAQLTAAEANVAAARAALLPSVQLSGSGGLASSALLSLADPGHSLSLAAALSQTLFDGGRLRSQVALNEARRRELVENYRKAILTALKEVEDALGNLVLTREQEVQQRLIVTEARETLRLTEIRYREGAEELLSLLDAQRTLFGAEEQLAILRQGRLDASLDLVKALGGGWQAG</sequence>
<evidence type="ECO:0000256" key="2">
    <source>
        <dbReference type="RuleBase" id="RU362097"/>
    </source>
</evidence>
<keyword evidence="2" id="KW-0732">Signal</keyword>
<keyword evidence="2" id="KW-0812">Transmembrane</keyword>
<comment type="subcellular location">
    <subcellularLocation>
        <location evidence="2">Cell outer membrane</location>
        <topology evidence="2">Lipid-anchor</topology>
    </subcellularLocation>
</comment>
<protein>
    <recommendedName>
        <fullName evidence="5">Transporter</fullName>
    </recommendedName>
</protein>
<dbReference type="InterPro" id="IPR010131">
    <property type="entry name" value="MdtP/NodT-like"/>
</dbReference>
<organism evidence="3 4">
    <name type="scientific">Zobellella endophytica</name>
    <dbReference type="NCBI Taxonomy" id="2116700"/>
    <lineage>
        <taxon>Bacteria</taxon>
        <taxon>Pseudomonadati</taxon>
        <taxon>Pseudomonadota</taxon>
        <taxon>Gammaproteobacteria</taxon>
        <taxon>Aeromonadales</taxon>
        <taxon>Aeromonadaceae</taxon>
        <taxon>Zobellella</taxon>
    </lineage>
</organism>
<dbReference type="OrthoDB" id="9770517at2"/>
<keyword evidence="2" id="KW-0449">Lipoprotein</keyword>
<dbReference type="AlphaFoldDB" id="A0A2P7R0U4"/>
<dbReference type="NCBIfam" id="TIGR01845">
    <property type="entry name" value="outer_NodT"/>
    <property type="match status" value="1"/>
</dbReference>
<dbReference type="Gene3D" id="1.20.1600.10">
    <property type="entry name" value="Outer membrane efflux proteins (OEP)"/>
    <property type="match status" value="1"/>
</dbReference>
<keyword evidence="2" id="KW-0564">Palmitate</keyword>
<evidence type="ECO:0000256" key="1">
    <source>
        <dbReference type="ARBA" id="ARBA00007613"/>
    </source>
</evidence>
<dbReference type="PANTHER" id="PTHR30203:SF33">
    <property type="entry name" value="BLR4455 PROTEIN"/>
    <property type="match status" value="1"/>
</dbReference>
<proteinExistence type="inferred from homology"/>
<dbReference type="PROSITE" id="PS51257">
    <property type="entry name" value="PROKAR_LIPOPROTEIN"/>
    <property type="match status" value="1"/>
</dbReference>
<dbReference type="SUPFAM" id="SSF56954">
    <property type="entry name" value="Outer membrane efflux proteins (OEP)"/>
    <property type="match status" value="1"/>
</dbReference>
<feature type="chain" id="PRO_5015021461" description="Transporter" evidence="2">
    <location>
        <begin position="22"/>
        <end position="453"/>
    </location>
</feature>
<evidence type="ECO:0008006" key="5">
    <source>
        <dbReference type="Google" id="ProtNLM"/>
    </source>
</evidence>
<dbReference type="GO" id="GO:0015562">
    <property type="term" value="F:efflux transmembrane transporter activity"/>
    <property type="evidence" value="ECO:0007669"/>
    <property type="project" value="InterPro"/>
</dbReference>
<comment type="caution">
    <text evidence="3">The sequence shown here is derived from an EMBL/GenBank/DDBJ whole genome shotgun (WGS) entry which is preliminary data.</text>
</comment>
<dbReference type="GO" id="GO:0009279">
    <property type="term" value="C:cell outer membrane"/>
    <property type="evidence" value="ECO:0007669"/>
    <property type="project" value="UniProtKB-SubCell"/>
</dbReference>
<keyword evidence="4" id="KW-1185">Reference proteome</keyword>
<keyword evidence="2" id="KW-0472">Membrane</keyword>